<dbReference type="Pfam" id="PF02308">
    <property type="entry name" value="MgtC"/>
    <property type="match status" value="1"/>
</dbReference>
<feature type="transmembrane region" description="Helical" evidence="1">
    <location>
        <begin position="177"/>
        <end position="195"/>
    </location>
</feature>
<feature type="transmembrane region" description="Helical" evidence="1">
    <location>
        <begin position="267"/>
        <end position="286"/>
    </location>
</feature>
<organism evidence="4 5">
    <name type="scientific">Vineibacter terrae</name>
    <dbReference type="NCBI Taxonomy" id="2586908"/>
    <lineage>
        <taxon>Bacteria</taxon>
        <taxon>Pseudomonadati</taxon>
        <taxon>Pseudomonadota</taxon>
        <taxon>Alphaproteobacteria</taxon>
        <taxon>Hyphomicrobiales</taxon>
        <taxon>Vineibacter</taxon>
    </lineage>
</organism>
<keyword evidence="1" id="KW-1133">Transmembrane helix</keyword>
<feature type="domain" description="DUF4010" evidence="3">
    <location>
        <begin position="182"/>
        <end position="390"/>
    </location>
</feature>
<dbReference type="PANTHER" id="PTHR39084:SF1">
    <property type="entry name" value="DUF4010 DOMAIN-CONTAINING PROTEIN"/>
    <property type="match status" value="1"/>
</dbReference>
<dbReference type="RefSeq" id="WP_147852571.1">
    <property type="nucleotide sequence ID" value="NZ_VDUZ01000091.1"/>
</dbReference>
<keyword evidence="1" id="KW-0812">Transmembrane</keyword>
<feature type="transmembrane region" description="Helical" evidence="1">
    <location>
        <begin position="393"/>
        <end position="415"/>
    </location>
</feature>
<dbReference type="EMBL" id="VDUZ01000091">
    <property type="protein sequence ID" value="TXL69270.1"/>
    <property type="molecule type" value="Genomic_DNA"/>
</dbReference>
<dbReference type="Pfam" id="PF13194">
    <property type="entry name" value="DUF4010"/>
    <property type="match status" value="1"/>
</dbReference>
<evidence type="ECO:0000256" key="1">
    <source>
        <dbReference type="SAM" id="Phobius"/>
    </source>
</evidence>
<feature type="domain" description="MgtC/SapB/SrpB/YhiD N-terminal" evidence="2">
    <location>
        <begin position="10"/>
        <end position="134"/>
    </location>
</feature>
<dbReference type="InterPro" id="IPR049177">
    <property type="entry name" value="MgtC_SapB_SrpB_YhiD_N"/>
</dbReference>
<dbReference type="OrthoDB" id="9813718at2"/>
<sequence length="419" mass="42911">MPELELFKRLAVALAIGLLVGLERGWKTRAEAEGERTAGLRTYALCGLLGGVAGALSSGSPVAAALFFATFTATFATFQWREMVVEGSFGITSIVAAMLTFAVGAYAVLGEPQVAVAVAVAMALLLALKQPLHRWLRQLTWPEIRATLILLAMSFLLLPVLPDRTIDPWGALNPAEIWLLAIVIAAVSFAGYVAIRVMGDQAGVALAGLAGGLASSTAVTLTFARLAHQQPQAASLLSGGILLAGVVMVVRVIAVAGALNTALIGPLLWPLGMAGLVLAAPCLVLLRRRDGRGERPQLALHNPFELGTALKLAGFIAVVMVLSKLAVDRLGEQAVLVLAAVSGIADVDALNLSMARLAGNGIAIHTAALAIAIAVAVNTLVKAGFAAVVGTLRTGLIVGVTSVAAIAAGAVAAVWSSPT</sequence>
<feature type="transmembrane region" description="Helical" evidence="1">
    <location>
        <begin position="144"/>
        <end position="162"/>
    </location>
</feature>
<evidence type="ECO:0000313" key="4">
    <source>
        <dbReference type="EMBL" id="TXL69270.1"/>
    </source>
</evidence>
<evidence type="ECO:0000259" key="2">
    <source>
        <dbReference type="Pfam" id="PF02308"/>
    </source>
</evidence>
<keyword evidence="1" id="KW-0472">Membrane</keyword>
<keyword evidence="5" id="KW-1185">Reference proteome</keyword>
<feature type="transmembrane region" description="Helical" evidence="1">
    <location>
        <begin position="306"/>
        <end position="327"/>
    </location>
</feature>
<proteinExistence type="predicted"/>
<dbReference type="InterPro" id="IPR025105">
    <property type="entry name" value="DUF4010"/>
</dbReference>
<feature type="transmembrane region" description="Helical" evidence="1">
    <location>
        <begin position="87"/>
        <end position="108"/>
    </location>
</feature>
<reference evidence="4 5" key="1">
    <citation type="submission" date="2019-06" db="EMBL/GenBank/DDBJ databases">
        <title>New taxonomy in bacterial strain CC-CFT640, isolated from vineyard.</title>
        <authorList>
            <person name="Lin S.-Y."/>
            <person name="Tsai C.-F."/>
            <person name="Young C.-C."/>
        </authorList>
    </citation>
    <scope>NUCLEOTIDE SEQUENCE [LARGE SCALE GENOMIC DNA]</scope>
    <source>
        <strain evidence="4 5">CC-CFT640</strain>
    </source>
</reference>
<name>A0A5C8P7G4_9HYPH</name>
<dbReference type="AlphaFoldDB" id="A0A5C8P7G4"/>
<feature type="transmembrane region" description="Helical" evidence="1">
    <location>
        <begin position="236"/>
        <end position="260"/>
    </location>
</feature>
<gene>
    <name evidence="4" type="ORF">FHP25_39755</name>
</gene>
<accession>A0A5C8P7G4</accession>
<evidence type="ECO:0000313" key="5">
    <source>
        <dbReference type="Proteomes" id="UP000321638"/>
    </source>
</evidence>
<protein>
    <submittedName>
        <fullName evidence="4">DUF4010 domain-containing protein</fullName>
    </submittedName>
</protein>
<feature type="transmembrane region" description="Helical" evidence="1">
    <location>
        <begin position="114"/>
        <end position="132"/>
    </location>
</feature>
<dbReference type="Proteomes" id="UP000321638">
    <property type="component" value="Unassembled WGS sequence"/>
</dbReference>
<evidence type="ECO:0000259" key="3">
    <source>
        <dbReference type="Pfam" id="PF13194"/>
    </source>
</evidence>
<feature type="transmembrane region" description="Helical" evidence="1">
    <location>
        <begin position="38"/>
        <end position="56"/>
    </location>
</feature>
<feature type="transmembrane region" description="Helical" evidence="1">
    <location>
        <begin position="202"/>
        <end position="224"/>
    </location>
</feature>
<comment type="caution">
    <text evidence="4">The sequence shown here is derived from an EMBL/GenBank/DDBJ whole genome shotgun (WGS) entry which is preliminary data.</text>
</comment>
<feature type="transmembrane region" description="Helical" evidence="1">
    <location>
        <begin position="361"/>
        <end position="381"/>
    </location>
</feature>
<dbReference type="PANTHER" id="PTHR39084">
    <property type="entry name" value="MEMBRANE PROTEIN-RELATED"/>
    <property type="match status" value="1"/>
</dbReference>